<keyword evidence="1" id="KW-0812">Transmembrane</keyword>
<feature type="transmembrane region" description="Helical" evidence="1">
    <location>
        <begin position="12"/>
        <end position="30"/>
    </location>
</feature>
<proteinExistence type="predicted"/>
<keyword evidence="3" id="KW-1185">Reference proteome</keyword>
<dbReference type="RefSeq" id="WP_138694506.1">
    <property type="nucleotide sequence ID" value="NZ_JBHSAZ010000107.1"/>
</dbReference>
<keyword evidence="1" id="KW-0472">Membrane</keyword>
<keyword evidence="1" id="KW-1133">Transmembrane helix</keyword>
<organism evidence="2 3">
    <name type="scientific">Nonomuraea zeae</name>
    <dbReference type="NCBI Taxonomy" id="1642303"/>
    <lineage>
        <taxon>Bacteria</taxon>
        <taxon>Bacillati</taxon>
        <taxon>Actinomycetota</taxon>
        <taxon>Actinomycetes</taxon>
        <taxon>Streptosporangiales</taxon>
        <taxon>Streptosporangiaceae</taxon>
        <taxon>Nonomuraea</taxon>
    </lineage>
</organism>
<name>A0A5S4G4W5_9ACTN</name>
<comment type="caution">
    <text evidence="2">The sequence shown here is derived from an EMBL/GenBank/DDBJ whole genome shotgun (WGS) entry which is preliminary data.</text>
</comment>
<evidence type="ECO:0000313" key="3">
    <source>
        <dbReference type="Proteomes" id="UP000306628"/>
    </source>
</evidence>
<reference evidence="2 3" key="1">
    <citation type="submission" date="2019-05" db="EMBL/GenBank/DDBJ databases">
        <title>Draft genome sequence of Nonomuraea zeae DSM 100528.</title>
        <authorList>
            <person name="Saricaoglu S."/>
            <person name="Isik K."/>
        </authorList>
    </citation>
    <scope>NUCLEOTIDE SEQUENCE [LARGE SCALE GENOMIC DNA]</scope>
    <source>
        <strain evidence="2 3">DSM 100528</strain>
    </source>
</reference>
<dbReference type="Proteomes" id="UP000306628">
    <property type="component" value="Unassembled WGS sequence"/>
</dbReference>
<dbReference type="EMBL" id="VCKX01000152">
    <property type="protein sequence ID" value="TMR28043.1"/>
    <property type="molecule type" value="Genomic_DNA"/>
</dbReference>
<protein>
    <submittedName>
        <fullName evidence="2">Uncharacterized protein</fullName>
    </submittedName>
</protein>
<sequence>MSKQDFDSGHYVNAAVGAWLSFLPLFMVLLPCASPDCWASVHSARIGQPISGTLSDHTTLEDAPLLGGVVTTSVPDE</sequence>
<dbReference type="AlphaFoldDB" id="A0A5S4G4W5"/>
<evidence type="ECO:0000313" key="2">
    <source>
        <dbReference type="EMBL" id="TMR28043.1"/>
    </source>
</evidence>
<accession>A0A5S4G4W5</accession>
<evidence type="ECO:0000256" key="1">
    <source>
        <dbReference type="SAM" id="Phobius"/>
    </source>
</evidence>
<gene>
    <name evidence="2" type="ORF">ETD85_37120</name>
</gene>